<evidence type="ECO:0000313" key="1">
    <source>
        <dbReference type="EMBL" id="PCG09663.1"/>
    </source>
</evidence>
<protein>
    <recommendedName>
        <fullName evidence="3">BrnA antitoxin family protein</fullName>
    </recommendedName>
</protein>
<evidence type="ECO:0008006" key="3">
    <source>
        <dbReference type="Google" id="ProtNLM"/>
    </source>
</evidence>
<name>A0A2A4I093_9SPHN</name>
<dbReference type="InterPro" id="IPR025528">
    <property type="entry name" value="BrnA_antitoxin"/>
</dbReference>
<dbReference type="Proteomes" id="UP000218784">
    <property type="component" value="Unassembled WGS sequence"/>
</dbReference>
<proteinExistence type="predicted"/>
<organism evidence="1 2">
    <name type="scientific">Sphingomonas ginsenosidimutans</name>
    <dbReference type="NCBI Taxonomy" id="862134"/>
    <lineage>
        <taxon>Bacteria</taxon>
        <taxon>Pseudomonadati</taxon>
        <taxon>Pseudomonadota</taxon>
        <taxon>Alphaproteobacteria</taxon>
        <taxon>Sphingomonadales</taxon>
        <taxon>Sphingomonadaceae</taxon>
        <taxon>Sphingomonas</taxon>
    </lineage>
</organism>
<sequence length="91" mass="10021">MASDTPPVVFDDDNPEWTAEDFARARPISDFPALAKAFPNGSRPVGRPKGSTTSNKTQVTLRLDNDVLARWRATGLGWQSRINEALRKVAP</sequence>
<dbReference type="AlphaFoldDB" id="A0A2A4I093"/>
<evidence type="ECO:0000313" key="2">
    <source>
        <dbReference type="Proteomes" id="UP000218784"/>
    </source>
</evidence>
<dbReference type="EMBL" id="NWVD01000002">
    <property type="protein sequence ID" value="PCG09663.1"/>
    <property type="molecule type" value="Genomic_DNA"/>
</dbReference>
<gene>
    <name evidence="1" type="ORF">COA17_07335</name>
</gene>
<comment type="caution">
    <text evidence="1">The sequence shown here is derived from an EMBL/GenBank/DDBJ whole genome shotgun (WGS) entry which is preliminary data.</text>
</comment>
<keyword evidence="2" id="KW-1185">Reference proteome</keyword>
<dbReference type="RefSeq" id="WP_096611291.1">
    <property type="nucleotide sequence ID" value="NZ_NWVD01000002.1"/>
</dbReference>
<reference evidence="1 2" key="1">
    <citation type="submission" date="2017-09" db="EMBL/GenBank/DDBJ databases">
        <title>Sphingomonas ginsenosidimutans KACC 14949, whole genome shotgun sequence.</title>
        <authorList>
            <person name="Feng G."/>
            <person name="Zhu H."/>
        </authorList>
    </citation>
    <scope>NUCLEOTIDE SEQUENCE [LARGE SCALE GENOMIC DNA]</scope>
    <source>
        <strain evidence="1 2">KACC 14949</strain>
    </source>
</reference>
<accession>A0A2A4I093</accession>
<dbReference type="Pfam" id="PF14384">
    <property type="entry name" value="BrnA_antitoxin"/>
    <property type="match status" value="1"/>
</dbReference>